<feature type="transmembrane region" description="Helical" evidence="1">
    <location>
        <begin position="90"/>
        <end position="107"/>
    </location>
</feature>
<dbReference type="EMBL" id="JAUBDJ010000005">
    <property type="protein sequence ID" value="MDW0117374.1"/>
    <property type="molecule type" value="Genomic_DNA"/>
</dbReference>
<evidence type="ECO:0000313" key="2">
    <source>
        <dbReference type="EMBL" id="MDW0117374.1"/>
    </source>
</evidence>
<name>A0AAW9A8K5_9BACL</name>
<evidence type="ECO:0008006" key="4">
    <source>
        <dbReference type="Google" id="ProtNLM"/>
    </source>
</evidence>
<feature type="transmembrane region" description="Helical" evidence="1">
    <location>
        <begin position="114"/>
        <end position="134"/>
    </location>
</feature>
<comment type="caution">
    <text evidence="2">The sequence shown here is derived from an EMBL/GenBank/DDBJ whole genome shotgun (WGS) entry which is preliminary data.</text>
</comment>
<proteinExistence type="predicted"/>
<sequence>MSNQRKKTIITEIKYWKENKLLPEHYCDYLITLYTQGEQEENINASDAILPKRKKKLNKSFIFLHLIYILSGLILLAVSLKVWAIYFEGQTTLLTLLLALNCLLWFVMGRLLKLIYFTISGVAGIIFIITFIVMHL</sequence>
<keyword evidence="1" id="KW-1133">Transmembrane helix</keyword>
<keyword evidence="3" id="KW-1185">Reference proteome</keyword>
<dbReference type="Proteomes" id="UP001271648">
    <property type="component" value="Unassembled WGS sequence"/>
</dbReference>
<gene>
    <name evidence="2" type="ORF">QTL97_10545</name>
</gene>
<reference evidence="2 3" key="1">
    <citation type="submission" date="2023-06" db="EMBL/GenBank/DDBJ databases">
        <title>Sporosarcina sp. nov., isolated from Korean traditional fermented seafood 'Jeotgal'.</title>
        <authorList>
            <person name="Yang A.I."/>
            <person name="Shin N.-R."/>
        </authorList>
    </citation>
    <scope>NUCLEOTIDE SEQUENCE [LARGE SCALE GENOMIC DNA]</scope>
    <source>
        <strain evidence="2 3">KCTC43456</strain>
    </source>
</reference>
<organism evidence="2 3">
    <name type="scientific">Sporosarcina thermotolerans</name>
    <dbReference type="NCBI Taxonomy" id="633404"/>
    <lineage>
        <taxon>Bacteria</taxon>
        <taxon>Bacillati</taxon>
        <taxon>Bacillota</taxon>
        <taxon>Bacilli</taxon>
        <taxon>Bacillales</taxon>
        <taxon>Caryophanaceae</taxon>
        <taxon>Sporosarcina</taxon>
    </lineage>
</organism>
<dbReference type="RefSeq" id="WP_283732219.1">
    <property type="nucleotide sequence ID" value="NZ_CP125968.1"/>
</dbReference>
<keyword evidence="1" id="KW-0472">Membrane</keyword>
<feature type="transmembrane region" description="Helical" evidence="1">
    <location>
        <begin position="61"/>
        <end position="84"/>
    </location>
</feature>
<accession>A0AAW9A8K5</accession>
<dbReference type="AlphaFoldDB" id="A0AAW9A8K5"/>
<protein>
    <recommendedName>
        <fullName evidence="4">DUF2157 domain-containing protein</fullName>
    </recommendedName>
</protein>
<keyword evidence="1" id="KW-0812">Transmembrane</keyword>
<evidence type="ECO:0000256" key="1">
    <source>
        <dbReference type="SAM" id="Phobius"/>
    </source>
</evidence>
<evidence type="ECO:0000313" key="3">
    <source>
        <dbReference type="Proteomes" id="UP001271648"/>
    </source>
</evidence>